<sequence length="31" mass="3607">MLNKPDSSEKFYFIVGFESPDVKSEQVIEDQ</sequence>
<name>A0A1H9MUQ2_9SPHI</name>
<accession>A0A1H9MUQ2</accession>
<gene>
    <name evidence="1" type="ORF">SAMN04488023_106161</name>
</gene>
<dbReference type="STRING" id="390241.SAMN04488023_106161"/>
<dbReference type="AlphaFoldDB" id="A0A1H9MUQ2"/>
<organism evidence="1 2">
    <name type="scientific">Pedobacter rhizosphaerae</name>
    <dbReference type="NCBI Taxonomy" id="390241"/>
    <lineage>
        <taxon>Bacteria</taxon>
        <taxon>Pseudomonadati</taxon>
        <taxon>Bacteroidota</taxon>
        <taxon>Sphingobacteriia</taxon>
        <taxon>Sphingobacteriales</taxon>
        <taxon>Sphingobacteriaceae</taxon>
        <taxon>Pedobacter</taxon>
    </lineage>
</organism>
<dbReference type="Proteomes" id="UP000199572">
    <property type="component" value="Unassembled WGS sequence"/>
</dbReference>
<evidence type="ECO:0000313" key="1">
    <source>
        <dbReference type="EMBL" id="SER27436.1"/>
    </source>
</evidence>
<proteinExistence type="predicted"/>
<keyword evidence="2" id="KW-1185">Reference proteome</keyword>
<protein>
    <submittedName>
        <fullName evidence="1">Uncharacterized protein</fullName>
    </submittedName>
</protein>
<reference evidence="1 2" key="1">
    <citation type="submission" date="2016-10" db="EMBL/GenBank/DDBJ databases">
        <authorList>
            <person name="de Groot N.N."/>
        </authorList>
    </citation>
    <scope>NUCLEOTIDE SEQUENCE [LARGE SCALE GENOMIC DNA]</scope>
    <source>
        <strain evidence="1 2">DSM 18610</strain>
    </source>
</reference>
<dbReference type="EMBL" id="FOGG01000006">
    <property type="protein sequence ID" value="SER27436.1"/>
    <property type="molecule type" value="Genomic_DNA"/>
</dbReference>
<evidence type="ECO:0000313" key="2">
    <source>
        <dbReference type="Proteomes" id="UP000199572"/>
    </source>
</evidence>